<evidence type="ECO:0000256" key="3">
    <source>
        <dbReference type="ARBA" id="ARBA00022833"/>
    </source>
</evidence>
<dbReference type="Pfam" id="PF25512">
    <property type="entry name" value="zf-CCCH_AtC3H23"/>
    <property type="match status" value="1"/>
</dbReference>
<evidence type="ECO:0000256" key="1">
    <source>
        <dbReference type="ARBA" id="ARBA00022723"/>
    </source>
</evidence>
<feature type="region of interest" description="Disordered" evidence="6">
    <location>
        <begin position="359"/>
        <end position="381"/>
    </location>
</feature>
<protein>
    <recommendedName>
        <fullName evidence="7">C3H1-type domain-containing protein</fullName>
    </recommendedName>
</protein>
<gene>
    <name evidence="8" type="ORF">BQ4739_LOCUS4880</name>
</gene>
<proteinExistence type="predicted"/>
<dbReference type="PROSITE" id="PS50103">
    <property type="entry name" value="ZF_C3H1"/>
    <property type="match status" value="1"/>
</dbReference>
<dbReference type="EMBL" id="FNXT01000410">
    <property type="protein sequence ID" value="SZX64369.1"/>
    <property type="molecule type" value="Genomic_DNA"/>
</dbReference>
<keyword evidence="1 5" id="KW-0479">Metal-binding</keyword>
<dbReference type="PANTHER" id="PTHR14493">
    <property type="entry name" value="UNKEMPT FAMILY MEMBER"/>
    <property type="match status" value="1"/>
</dbReference>
<feature type="zinc finger region" description="C3H1-type" evidence="5">
    <location>
        <begin position="55"/>
        <end position="83"/>
    </location>
</feature>
<reference evidence="8 9" key="1">
    <citation type="submission" date="2016-10" db="EMBL/GenBank/DDBJ databases">
        <authorList>
            <person name="Cai Z."/>
        </authorList>
    </citation>
    <scope>NUCLEOTIDE SEQUENCE [LARGE SCALE GENOMIC DNA]</scope>
</reference>
<dbReference type="PANTHER" id="PTHR14493:SF50">
    <property type="entry name" value="RING FINGER PROTEIN UNKEMPT"/>
    <property type="match status" value="1"/>
</dbReference>
<evidence type="ECO:0000256" key="5">
    <source>
        <dbReference type="PROSITE-ProRule" id="PRU00723"/>
    </source>
</evidence>
<accession>A0A383VHR3</accession>
<sequence length="505" mass="52708">MDASLVLDTVYSSDDFRLYCHKVLPCAKRTPHDWASCPFAHPGEKAKRRNIRTHYYSADMCVAVSKGEECKLGSGCPNSHNVFESFLHPQKYRTMMCKDRDKCSRPVCFFAHSPDELRQPTDVRPLQEQQQQQLQAAAGMPGLRAAGSSSEAAMMAALAADCQQLPHPGAAMQPGAWQLQMQVASLADQLARATSNASVLSSASGPPSPSAMSSPAAAAGAAAAAAAAGGGNMQHLLRHLMQDASSARHQLAATQQQLQAMAAGAACMPLHAGSSSSGYPLQQGLVRQLSLPNASAGGCYIGNAPAAAYLPMDCTEGVSNASMELAALEPSACSSASLSELSATLPLLTAEQMAQLQQQGGHATAGAPDGVLMRSGSSGGPPMPWGQQLAAAAVAAAQGGVVAGAPSRLGMYQLTAAPDWGAHAMMQQQQFGMPAAKWQQQQQLAGQGVMMMQVPGGYAMRRQQQQQQQVMPVSQPGHYGYQQGVAVPATQALQGPGGPPLYFLQ</sequence>
<feature type="domain" description="C3H1-type" evidence="7">
    <location>
        <begin position="55"/>
        <end position="83"/>
    </location>
</feature>
<dbReference type="GO" id="GO:0003677">
    <property type="term" value="F:DNA binding"/>
    <property type="evidence" value="ECO:0007669"/>
    <property type="project" value="UniProtKB-KW"/>
</dbReference>
<evidence type="ECO:0000256" key="2">
    <source>
        <dbReference type="ARBA" id="ARBA00022771"/>
    </source>
</evidence>
<dbReference type="InterPro" id="IPR045234">
    <property type="entry name" value="Unkempt-like"/>
</dbReference>
<dbReference type="GO" id="GO:0008270">
    <property type="term" value="F:zinc ion binding"/>
    <property type="evidence" value="ECO:0007669"/>
    <property type="project" value="UniProtKB-KW"/>
</dbReference>
<keyword evidence="2 5" id="KW-0863">Zinc-finger</keyword>
<evidence type="ECO:0000313" key="8">
    <source>
        <dbReference type="EMBL" id="SZX64369.1"/>
    </source>
</evidence>
<dbReference type="Proteomes" id="UP000256970">
    <property type="component" value="Unassembled WGS sequence"/>
</dbReference>
<keyword evidence="4" id="KW-0238">DNA-binding</keyword>
<keyword evidence="9" id="KW-1185">Reference proteome</keyword>
<keyword evidence="3 5" id="KW-0862">Zinc</keyword>
<evidence type="ECO:0000259" key="7">
    <source>
        <dbReference type="PROSITE" id="PS50103"/>
    </source>
</evidence>
<name>A0A383VHR3_TETOB</name>
<dbReference type="Gene3D" id="3.30.1370.210">
    <property type="match status" value="1"/>
</dbReference>
<dbReference type="InterPro" id="IPR057444">
    <property type="entry name" value="Znf-CCCH_AtC3H23-like"/>
</dbReference>
<evidence type="ECO:0000313" key="9">
    <source>
        <dbReference type="Proteomes" id="UP000256970"/>
    </source>
</evidence>
<dbReference type="AlphaFoldDB" id="A0A383VHR3"/>
<evidence type="ECO:0000256" key="4">
    <source>
        <dbReference type="ARBA" id="ARBA00023125"/>
    </source>
</evidence>
<dbReference type="InterPro" id="IPR000571">
    <property type="entry name" value="Znf_CCCH"/>
</dbReference>
<evidence type="ECO:0000256" key="6">
    <source>
        <dbReference type="SAM" id="MobiDB-lite"/>
    </source>
</evidence>
<organism evidence="8 9">
    <name type="scientific">Tetradesmus obliquus</name>
    <name type="common">Green alga</name>
    <name type="synonym">Acutodesmus obliquus</name>
    <dbReference type="NCBI Taxonomy" id="3088"/>
    <lineage>
        <taxon>Eukaryota</taxon>
        <taxon>Viridiplantae</taxon>
        <taxon>Chlorophyta</taxon>
        <taxon>core chlorophytes</taxon>
        <taxon>Chlorophyceae</taxon>
        <taxon>CS clade</taxon>
        <taxon>Sphaeropleales</taxon>
        <taxon>Scenedesmaceae</taxon>
        <taxon>Tetradesmus</taxon>
    </lineage>
</organism>